<sequence>MSQSLKSIRYESKTIPWKKIQVKVFKLQKRIYRASLSGDVKKVHRWQKLLTKSWSAKCLAVRRVTQENRGRKTAGVDGIKSLNPKQRMELVNTHRNQSQRTTNPQGMDSKTWKSRKTTSGNPSHGR</sequence>
<protein>
    <submittedName>
        <fullName evidence="3">Reverse transcriptase</fullName>
    </submittedName>
</protein>
<keyword evidence="4" id="KW-1185">Reference proteome</keyword>
<feature type="compositionally biased region" description="Polar residues" evidence="1">
    <location>
        <begin position="93"/>
        <end position="108"/>
    </location>
</feature>
<dbReference type="RefSeq" id="WP_307731501.1">
    <property type="nucleotide sequence ID" value="NZ_BLAY01000069.1"/>
</dbReference>
<accession>A0AAV3XBD9</accession>
<dbReference type="AlphaFoldDB" id="A0AAV3XBD9"/>
<keyword evidence="3" id="KW-0548">Nucleotidyltransferase</keyword>
<evidence type="ECO:0000313" key="3">
    <source>
        <dbReference type="EMBL" id="GET39589.1"/>
    </source>
</evidence>
<keyword evidence="3" id="KW-0695">RNA-directed DNA polymerase</keyword>
<organism evidence="3 4">
    <name type="scientific">Microseira wollei NIES-4236</name>
    <dbReference type="NCBI Taxonomy" id="2530354"/>
    <lineage>
        <taxon>Bacteria</taxon>
        <taxon>Bacillati</taxon>
        <taxon>Cyanobacteriota</taxon>
        <taxon>Cyanophyceae</taxon>
        <taxon>Oscillatoriophycideae</taxon>
        <taxon>Aerosakkonematales</taxon>
        <taxon>Aerosakkonemataceae</taxon>
        <taxon>Microseira</taxon>
    </lineage>
</organism>
<keyword evidence="3" id="KW-0808">Transferase</keyword>
<dbReference type="Proteomes" id="UP001050975">
    <property type="component" value="Unassembled WGS sequence"/>
</dbReference>
<dbReference type="GO" id="GO:0003964">
    <property type="term" value="F:RNA-directed DNA polymerase activity"/>
    <property type="evidence" value="ECO:0007669"/>
    <property type="project" value="UniProtKB-KW"/>
</dbReference>
<proteinExistence type="predicted"/>
<reference evidence="3" key="1">
    <citation type="submission" date="2019-10" db="EMBL/GenBank/DDBJ databases">
        <title>Draft genome sequece of Microseira wollei NIES-4236.</title>
        <authorList>
            <person name="Yamaguchi H."/>
            <person name="Suzuki S."/>
            <person name="Kawachi M."/>
        </authorList>
    </citation>
    <scope>NUCLEOTIDE SEQUENCE</scope>
    <source>
        <strain evidence="3">NIES-4236</strain>
    </source>
</reference>
<name>A0AAV3XBD9_9CYAN</name>
<dbReference type="InterPro" id="IPR025960">
    <property type="entry name" value="RVT_N"/>
</dbReference>
<evidence type="ECO:0000259" key="2">
    <source>
        <dbReference type="Pfam" id="PF13655"/>
    </source>
</evidence>
<comment type="caution">
    <text evidence="3">The sequence shown here is derived from an EMBL/GenBank/DDBJ whole genome shotgun (WGS) entry which is preliminary data.</text>
</comment>
<evidence type="ECO:0000313" key="4">
    <source>
        <dbReference type="Proteomes" id="UP001050975"/>
    </source>
</evidence>
<evidence type="ECO:0000256" key="1">
    <source>
        <dbReference type="SAM" id="MobiDB-lite"/>
    </source>
</evidence>
<dbReference type="Pfam" id="PF13655">
    <property type="entry name" value="RVT_N"/>
    <property type="match status" value="1"/>
</dbReference>
<dbReference type="EMBL" id="BLAY01000069">
    <property type="protein sequence ID" value="GET39589.1"/>
    <property type="molecule type" value="Genomic_DNA"/>
</dbReference>
<feature type="region of interest" description="Disordered" evidence="1">
    <location>
        <begin position="66"/>
        <end position="126"/>
    </location>
</feature>
<feature type="compositionally biased region" description="Polar residues" evidence="1">
    <location>
        <begin position="117"/>
        <end position="126"/>
    </location>
</feature>
<feature type="domain" description="Reverse transcriptase N-terminal" evidence="2">
    <location>
        <begin position="13"/>
        <end position="92"/>
    </location>
</feature>
<gene>
    <name evidence="3" type="ORF">MiSe_43600</name>
</gene>